<evidence type="ECO:0000256" key="2">
    <source>
        <dbReference type="ARBA" id="ARBA00012513"/>
    </source>
</evidence>
<evidence type="ECO:0000256" key="1">
    <source>
        <dbReference type="ARBA" id="ARBA00010886"/>
    </source>
</evidence>
<dbReference type="PROSITE" id="PS00107">
    <property type="entry name" value="PROTEIN_KINASE_ATP"/>
    <property type="match status" value="1"/>
</dbReference>
<feature type="binding site" evidence="7">
    <location>
        <position position="230"/>
    </location>
    <ligand>
        <name>ATP</name>
        <dbReference type="ChEBI" id="CHEBI:30616"/>
    </ligand>
</feature>
<proteinExistence type="inferred from homology"/>
<feature type="region of interest" description="Disordered" evidence="8">
    <location>
        <begin position="78"/>
        <end position="163"/>
    </location>
</feature>
<dbReference type="InterPro" id="IPR000719">
    <property type="entry name" value="Prot_kinase_dom"/>
</dbReference>
<protein>
    <recommendedName>
        <fullName evidence="2">non-specific serine/threonine protein kinase</fullName>
        <ecNumber evidence="2">2.7.11.1</ecNumber>
    </recommendedName>
</protein>
<dbReference type="Proteomes" id="UP000783213">
    <property type="component" value="Unassembled WGS sequence"/>
</dbReference>
<dbReference type="PANTHER" id="PTHR43671">
    <property type="entry name" value="SERINE/THREONINE-PROTEIN KINASE NEK"/>
    <property type="match status" value="1"/>
</dbReference>
<keyword evidence="4 7" id="KW-0547">Nucleotide-binding</keyword>
<dbReference type="GeneID" id="62238821"/>
<evidence type="ECO:0000313" key="10">
    <source>
        <dbReference type="EMBL" id="KAF7910518.1"/>
    </source>
</evidence>
<evidence type="ECO:0000256" key="8">
    <source>
        <dbReference type="SAM" id="MobiDB-lite"/>
    </source>
</evidence>
<evidence type="ECO:0000313" key="11">
    <source>
        <dbReference type="Proteomes" id="UP000783213"/>
    </source>
</evidence>
<sequence length="685" mass="78494">MQQKPTPKPPSHPNLSRLFILSNRLNYCYLYLSLIVTIYTQLLKNNTSLIGGTPLPPQVIPLLGTLQEISRRFLEGIGLWNNPAPEPPPKPPPLPPPPPSENPDDQAPPDPDESPPDDESSDNSSHHSSQDTPSHSSSSDSNSGAVHTPPSPPQKSSLSKHDIRESEERLAHYYQSLKKDPKTIRRNKWREDPRLGGFENQVFEGILGVGGFGSVYLVLNTLTQKRYALKLQSETTDQRLSRRKREKPSTPDTPPDPLSHTPPITPSSEATITSASLIAARNLLSKRYRENRCYLQYIKSGHPNICALDAFLDFTSQFGPVEERGIVMFASYYEYCDGGDLFRILNGYHEGHRRLDGARDERQMIHLANLGRRMRRESLLPLPSVAERRFPPELFLWHIFDQLISAILFLHNEHPDYNTRPEHKNRAMVITMDLAPQNVFLQWPAHAITPEQRQKVYPNIKVGDFGTANFLPPGGRIPAEEGMEAETPDKEFYDARTDVWTVGWMIYQFATRVQAGAPNENIERMYSAELNKVVRAATKKNREERIEEKKLGRLLQQGYQQRIPHMFKTLPDWAISQENVLKYRFSERHVKELCERDWNLKIEEEAEAEEEAEVDEQRIFELMLLVKERKLRFGIELEEDEEDDTQHPVWIQGLKDEEPERYAELLAEARIKVPSPEVPGPGENE</sequence>
<evidence type="ECO:0000256" key="5">
    <source>
        <dbReference type="ARBA" id="ARBA00022777"/>
    </source>
</evidence>
<dbReference type="SMART" id="SM00220">
    <property type="entry name" value="S_TKc"/>
    <property type="match status" value="1"/>
</dbReference>
<comment type="caution">
    <text evidence="10">The sequence shown here is derived from an EMBL/GenBank/DDBJ whole genome shotgun (WGS) entry which is preliminary data.</text>
</comment>
<dbReference type="EMBL" id="RCSX01000057">
    <property type="protein sequence ID" value="KAF7910518.1"/>
    <property type="molecule type" value="Genomic_DNA"/>
</dbReference>
<dbReference type="Gene3D" id="1.10.510.10">
    <property type="entry name" value="Transferase(Phosphotransferase) domain 1"/>
    <property type="match status" value="1"/>
</dbReference>
<dbReference type="InterPro" id="IPR017441">
    <property type="entry name" value="Protein_kinase_ATP_BS"/>
</dbReference>
<feature type="compositionally biased region" description="Pro residues" evidence="8">
    <location>
        <begin position="84"/>
        <end position="109"/>
    </location>
</feature>
<dbReference type="EC" id="2.7.11.1" evidence="2"/>
<comment type="similarity">
    <text evidence="1">Belongs to the protein kinase superfamily. NEK Ser/Thr protein kinase family. NIMA subfamily.</text>
</comment>
<feature type="domain" description="Protein kinase" evidence="9">
    <location>
        <begin position="201"/>
        <end position="586"/>
    </location>
</feature>
<accession>A0ABQ7I495</accession>
<organism evidence="10 11">
    <name type="scientific">Botrytis deweyae</name>
    <dbReference type="NCBI Taxonomy" id="2478750"/>
    <lineage>
        <taxon>Eukaryota</taxon>
        <taxon>Fungi</taxon>
        <taxon>Dikarya</taxon>
        <taxon>Ascomycota</taxon>
        <taxon>Pezizomycotina</taxon>
        <taxon>Leotiomycetes</taxon>
        <taxon>Helotiales</taxon>
        <taxon>Sclerotiniaceae</taxon>
        <taxon>Botrytis</taxon>
    </lineage>
</organism>
<evidence type="ECO:0000259" key="9">
    <source>
        <dbReference type="PROSITE" id="PS50011"/>
    </source>
</evidence>
<dbReference type="SUPFAM" id="SSF56112">
    <property type="entry name" value="Protein kinase-like (PK-like)"/>
    <property type="match status" value="1"/>
</dbReference>
<evidence type="ECO:0000256" key="3">
    <source>
        <dbReference type="ARBA" id="ARBA00022679"/>
    </source>
</evidence>
<evidence type="ECO:0000256" key="6">
    <source>
        <dbReference type="ARBA" id="ARBA00022840"/>
    </source>
</evidence>
<dbReference type="RefSeq" id="XP_038803990.1">
    <property type="nucleotide sequence ID" value="XM_038959674.1"/>
</dbReference>
<dbReference type="PANTHER" id="PTHR43671:SF13">
    <property type="entry name" value="SERINE_THREONINE-PROTEIN KINASE NEK2"/>
    <property type="match status" value="1"/>
</dbReference>
<evidence type="ECO:0000256" key="4">
    <source>
        <dbReference type="ARBA" id="ARBA00022741"/>
    </source>
</evidence>
<keyword evidence="11" id="KW-1185">Reference proteome</keyword>
<reference evidence="10 11" key="1">
    <citation type="journal article" date="2020" name="Genome Biol. Evol.">
        <title>Comparative genomics of Sclerotiniaceae.</title>
        <authorList>
            <person name="Valero Jimenez C.A."/>
            <person name="Steentjes M."/>
            <person name="Scholten O.E."/>
            <person name="Van Kan J.A.L."/>
        </authorList>
    </citation>
    <scope>NUCLEOTIDE SEQUENCE [LARGE SCALE GENOMIC DNA]</scope>
    <source>
        <strain evidence="10 11">B1</strain>
    </source>
</reference>
<gene>
    <name evidence="10" type="ORF">EAE98_012050</name>
</gene>
<keyword evidence="5" id="KW-0418">Kinase</keyword>
<feature type="region of interest" description="Disordered" evidence="8">
    <location>
        <begin position="233"/>
        <end position="270"/>
    </location>
</feature>
<dbReference type="InterPro" id="IPR050660">
    <property type="entry name" value="NEK_Ser/Thr_kinase"/>
</dbReference>
<feature type="compositionally biased region" description="Acidic residues" evidence="8">
    <location>
        <begin position="110"/>
        <end position="121"/>
    </location>
</feature>
<name>A0ABQ7I495_9HELO</name>
<dbReference type="PROSITE" id="PS50011">
    <property type="entry name" value="PROTEIN_KINASE_DOM"/>
    <property type="match status" value="1"/>
</dbReference>
<evidence type="ECO:0000256" key="7">
    <source>
        <dbReference type="PROSITE-ProRule" id="PRU10141"/>
    </source>
</evidence>
<keyword evidence="3" id="KW-0808">Transferase</keyword>
<dbReference type="Gene3D" id="3.30.200.20">
    <property type="entry name" value="Phosphorylase Kinase, domain 1"/>
    <property type="match status" value="1"/>
</dbReference>
<feature type="compositionally biased region" description="Low complexity" evidence="8">
    <location>
        <begin position="130"/>
        <end position="143"/>
    </location>
</feature>
<keyword evidence="6 7" id="KW-0067">ATP-binding</keyword>
<dbReference type="InterPro" id="IPR011009">
    <property type="entry name" value="Kinase-like_dom_sf"/>
</dbReference>